<dbReference type="InterPro" id="IPR037229">
    <property type="entry name" value="Ribosomal_bL35_sf"/>
</dbReference>
<reference evidence="5 6" key="1">
    <citation type="journal article" date="2016" name="Nat. Commun.">
        <title>Thousands of microbial genomes shed light on interconnected biogeochemical processes in an aquifer system.</title>
        <authorList>
            <person name="Anantharaman K."/>
            <person name="Brown C.T."/>
            <person name="Hug L.A."/>
            <person name="Sharon I."/>
            <person name="Castelle C.J."/>
            <person name="Probst A.J."/>
            <person name="Thomas B.C."/>
            <person name="Singh A."/>
            <person name="Wilkins M.J."/>
            <person name="Karaoz U."/>
            <person name="Brodie E.L."/>
            <person name="Williams K.H."/>
            <person name="Hubbard S.S."/>
            <person name="Banfield J.F."/>
        </authorList>
    </citation>
    <scope>NUCLEOTIDE SEQUENCE [LARGE SCALE GENOMIC DNA]</scope>
</reference>
<gene>
    <name evidence="4" type="primary">rpmI</name>
    <name evidence="5" type="ORF">A2406_01130</name>
</gene>
<dbReference type="HAMAP" id="MF_00514">
    <property type="entry name" value="Ribosomal_bL35"/>
    <property type="match status" value="1"/>
</dbReference>
<dbReference type="GO" id="GO:0005840">
    <property type="term" value="C:ribosome"/>
    <property type="evidence" value="ECO:0007669"/>
    <property type="project" value="UniProtKB-KW"/>
</dbReference>
<organism evidence="5 6">
    <name type="scientific">Candidatus Komeilibacteria bacterium RIFOXYC1_FULL_37_11</name>
    <dbReference type="NCBI Taxonomy" id="1798555"/>
    <lineage>
        <taxon>Bacteria</taxon>
        <taxon>Candidatus Komeiliibacteriota</taxon>
    </lineage>
</organism>
<dbReference type="InterPro" id="IPR021137">
    <property type="entry name" value="Ribosomal_bL35-like"/>
</dbReference>
<evidence type="ECO:0000313" key="6">
    <source>
        <dbReference type="Proteomes" id="UP000177626"/>
    </source>
</evidence>
<dbReference type="GO" id="GO:0006412">
    <property type="term" value="P:translation"/>
    <property type="evidence" value="ECO:0007669"/>
    <property type="project" value="UniProtKB-UniRule"/>
</dbReference>
<protein>
    <recommendedName>
        <fullName evidence="4">Large ribosomal subunit protein bL35</fullName>
    </recommendedName>
</protein>
<dbReference type="GO" id="GO:1990904">
    <property type="term" value="C:ribonucleoprotein complex"/>
    <property type="evidence" value="ECO:0007669"/>
    <property type="project" value="UniProtKB-KW"/>
</dbReference>
<evidence type="ECO:0000313" key="5">
    <source>
        <dbReference type="EMBL" id="OGY93484.1"/>
    </source>
</evidence>
<comment type="similarity">
    <text evidence="1 4">Belongs to the bacterial ribosomal protein bL35 family.</text>
</comment>
<evidence type="ECO:0000256" key="4">
    <source>
        <dbReference type="HAMAP-Rule" id="MF_00514"/>
    </source>
</evidence>
<dbReference type="AlphaFoldDB" id="A0A1G2BWD0"/>
<accession>A0A1G2BWD0</accession>
<keyword evidence="3 4" id="KW-0687">Ribonucleoprotein</keyword>
<dbReference type="Proteomes" id="UP000177626">
    <property type="component" value="Unassembled WGS sequence"/>
</dbReference>
<dbReference type="Pfam" id="PF01632">
    <property type="entry name" value="Ribosomal_L35p"/>
    <property type="match status" value="1"/>
</dbReference>
<keyword evidence="2 4" id="KW-0689">Ribosomal protein</keyword>
<dbReference type="SUPFAM" id="SSF143034">
    <property type="entry name" value="L35p-like"/>
    <property type="match status" value="1"/>
</dbReference>
<dbReference type="GO" id="GO:0003735">
    <property type="term" value="F:structural constituent of ribosome"/>
    <property type="evidence" value="ECO:0007669"/>
    <property type="project" value="InterPro"/>
</dbReference>
<name>A0A1G2BWD0_9BACT</name>
<evidence type="ECO:0000256" key="3">
    <source>
        <dbReference type="ARBA" id="ARBA00023274"/>
    </source>
</evidence>
<sequence length="65" mass="7724">MMKLKTKKLLRKRVRITSRKKVIIRTAGQDHFNSRESSKVTKNKRRDKELSSVNIKTVKKLLPYL</sequence>
<dbReference type="InterPro" id="IPR001706">
    <property type="entry name" value="Ribosomal_bL35"/>
</dbReference>
<dbReference type="EMBL" id="MHKQ01000021">
    <property type="protein sequence ID" value="OGY93484.1"/>
    <property type="molecule type" value="Genomic_DNA"/>
</dbReference>
<dbReference type="Gene3D" id="4.10.410.60">
    <property type="match status" value="1"/>
</dbReference>
<evidence type="ECO:0000256" key="2">
    <source>
        <dbReference type="ARBA" id="ARBA00022980"/>
    </source>
</evidence>
<proteinExistence type="inferred from homology"/>
<comment type="caution">
    <text evidence="5">The sequence shown here is derived from an EMBL/GenBank/DDBJ whole genome shotgun (WGS) entry which is preliminary data.</text>
</comment>
<evidence type="ECO:0000256" key="1">
    <source>
        <dbReference type="ARBA" id="ARBA00006598"/>
    </source>
</evidence>